<evidence type="ECO:0000256" key="1">
    <source>
        <dbReference type="SAM" id="MobiDB-lite"/>
    </source>
</evidence>
<gene>
    <name evidence="2" type="ORF">L1049_011312</name>
</gene>
<reference evidence="2 3" key="1">
    <citation type="journal article" date="2024" name="Plant J.">
        <title>Genome sequences and population genomics reveal climatic adaptation and genomic divergence between two closely related sweetgum species.</title>
        <authorList>
            <person name="Xu W.Q."/>
            <person name="Ren C.Q."/>
            <person name="Zhang X.Y."/>
            <person name="Comes H.P."/>
            <person name="Liu X.H."/>
            <person name="Li Y.G."/>
            <person name="Kettle C.J."/>
            <person name="Jalonen R."/>
            <person name="Gaisberger H."/>
            <person name="Ma Y.Z."/>
            <person name="Qiu Y.X."/>
        </authorList>
    </citation>
    <scope>NUCLEOTIDE SEQUENCE [LARGE SCALE GENOMIC DNA]</scope>
    <source>
        <strain evidence="2">Hangzhou</strain>
    </source>
</reference>
<protein>
    <submittedName>
        <fullName evidence="2">Uncharacterized protein</fullName>
    </submittedName>
</protein>
<evidence type="ECO:0000313" key="3">
    <source>
        <dbReference type="Proteomes" id="UP001415857"/>
    </source>
</evidence>
<keyword evidence="3" id="KW-1185">Reference proteome</keyword>
<dbReference type="EMBL" id="JBBPBK010000006">
    <property type="protein sequence ID" value="KAK9283083.1"/>
    <property type="molecule type" value="Genomic_DNA"/>
</dbReference>
<evidence type="ECO:0000313" key="2">
    <source>
        <dbReference type="EMBL" id="KAK9283083.1"/>
    </source>
</evidence>
<feature type="region of interest" description="Disordered" evidence="1">
    <location>
        <begin position="61"/>
        <end position="95"/>
    </location>
</feature>
<organism evidence="2 3">
    <name type="scientific">Liquidambar formosana</name>
    <name type="common">Formosan gum</name>
    <dbReference type="NCBI Taxonomy" id="63359"/>
    <lineage>
        <taxon>Eukaryota</taxon>
        <taxon>Viridiplantae</taxon>
        <taxon>Streptophyta</taxon>
        <taxon>Embryophyta</taxon>
        <taxon>Tracheophyta</taxon>
        <taxon>Spermatophyta</taxon>
        <taxon>Magnoliopsida</taxon>
        <taxon>eudicotyledons</taxon>
        <taxon>Gunneridae</taxon>
        <taxon>Pentapetalae</taxon>
        <taxon>Saxifragales</taxon>
        <taxon>Altingiaceae</taxon>
        <taxon>Liquidambar</taxon>
    </lineage>
</organism>
<dbReference type="Proteomes" id="UP001415857">
    <property type="component" value="Unassembled WGS sequence"/>
</dbReference>
<accession>A0AAP0RR99</accession>
<name>A0AAP0RR99_LIQFO</name>
<proteinExistence type="predicted"/>
<feature type="region of interest" description="Disordered" evidence="1">
    <location>
        <begin position="112"/>
        <end position="131"/>
    </location>
</feature>
<sequence>MLHALAGEKCICWCSCFMPLDPKISPVTGHDGKSPDLHFFFPQITSFMLHTVVRERVGDARVGHDGKSRPELVADWSRREGEGDEEEQRRRGERLEEWREDNFCEPFSAVHAIPAPCHSSPSNSESKGHRD</sequence>
<comment type="caution">
    <text evidence="2">The sequence shown here is derived from an EMBL/GenBank/DDBJ whole genome shotgun (WGS) entry which is preliminary data.</text>
</comment>
<dbReference type="AlphaFoldDB" id="A0AAP0RR99"/>